<keyword evidence="3" id="KW-0732">Signal</keyword>
<evidence type="ECO:0000313" key="5">
    <source>
        <dbReference type="Proteomes" id="UP000717696"/>
    </source>
</evidence>
<feature type="compositionally biased region" description="Low complexity" evidence="1">
    <location>
        <begin position="198"/>
        <end position="213"/>
    </location>
</feature>
<feature type="compositionally biased region" description="Polar residues" evidence="1">
    <location>
        <begin position="214"/>
        <end position="233"/>
    </location>
</feature>
<feature type="compositionally biased region" description="Low complexity" evidence="1">
    <location>
        <begin position="324"/>
        <end position="334"/>
    </location>
</feature>
<evidence type="ECO:0008006" key="6">
    <source>
        <dbReference type="Google" id="ProtNLM"/>
    </source>
</evidence>
<dbReference type="EMBL" id="JAGMUU010000020">
    <property type="protein sequence ID" value="KAH7129912.1"/>
    <property type="molecule type" value="Genomic_DNA"/>
</dbReference>
<accession>A0A9P9E3G4</accession>
<evidence type="ECO:0000256" key="1">
    <source>
        <dbReference type="SAM" id="MobiDB-lite"/>
    </source>
</evidence>
<gene>
    <name evidence="4" type="ORF">B0J13DRAFT_627054</name>
</gene>
<dbReference type="OrthoDB" id="5347452at2759"/>
<sequence>MLHSLLVGIVLVLPATTNALGPAEPKRHLAFPLQTTDAGFLRRMAYPHGPRAQQKRATSATAVTWTISPDETCGYLSGSVGAPITCDNSAICEWLPRGGVLCEGGTTYSAHVSCYEMEDALNTDKCNDVCTSNIYNLLCTETSAPYCRTYVYPSDISDYRCGSTSETRVSSVSWTYEGQVNPGFTTTVIYNELETSSSESIDSISSSPPDVVSATETISTSQPAEPSPSSDSKTPVGAIVGGVVGGLAVVGFVIVASLYLLRRKRGQNENEATPHHPPPPIQTQFQPQFQPQPPVSMANTKPVVTSTAQSPTVASPVQSEWRGSSVMSPVSAVSPPLPSELGTGPPDYSHSIHELPSNQNNMH</sequence>
<keyword evidence="5" id="KW-1185">Reference proteome</keyword>
<evidence type="ECO:0000256" key="3">
    <source>
        <dbReference type="SAM" id="SignalP"/>
    </source>
</evidence>
<evidence type="ECO:0000256" key="2">
    <source>
        <dbReference type="SAM" id="Phobius"/>
    </source>
</evidence>
<organism evidence="4 5">
    <name type="scientific">Dactylonectria estremocensis</name>
    <dbReference type="NCBI Taxonomy" id="1079267"/>
    <lineage>
        <taxon>Eukaryota</taxon>
        <taxon>Fungi</taxon>
        <taxon>Dikarya</taxon>
        <taxon>Ascomycota</taxon>
        <taxon>Pezizomycotina</taxon>
        <taxon>Sordariomycetes</taxon>
        <taxon>Hypocreomycetidae</taxon>
        <taxon>Hypocreales</taxon>
        <taxon>Nectriaceae</taxon>
        <taxon>Dactylonectria</taxon>
    </lineage>
</organism>
<proteinExistence type="predicted"/>
<keyword evidence="2" id="KW-0812">Transmembrane</keyword>
<comment type="caution">
    <text evidence="4">The sequence shown here is derived from an EMBL/GenBank/DDBJ whole genome shotgun (WGS) entry which is preliminary data.</text>
</comment>
<feature type="chain" id="PRO_5040356623" description="Mid2 domain-containing protein" evidence="3">
    <location>
        <begin position="20"/>
        <end position="363"/>
    </location>
</feature>
<keyword evidence="2" id="KW-0472">Membrane</keyword>
<feature type="compositionally biased region" description="Polar residues" evidence="1">
    <location>
        <begin position="297"/>
        <end position="322"/>
    </location>
</feature>
<feature type="region of interest" description="Disordered" evidence="1">
    <location>
        <begin position="268"/>
        <end position="363"/>
    </location>
</feature>
<feature type="region of interest" description="Disordered" evidence="1">
    <location>
        <begin position="198"/>
        <end position="233"/>
    </location>
</feature>
<feature type="signal peptide" evidence="3">
    <location>
        <begin position="1"/>
        <end position="19"/>
    </location>
</feature>
<dbReference type="Proteomes" id="UP000717696">
    <property type="component" value="Unassembled WGS sequence"/>
</dbReference>
<feature type="transmembrane region" description="Helical" evidence="2">
    <location>
        <begin position="236"/>
        <end position="261"/>
    </location>
</feature>
<protein>
    <recommendedName>
        <fullName evidence="6">Mid2 domain-containing protein</fullName>
    </recommendedName>
</protein>
<evidence type="ECO:0000313" key="4">
    <source>
        <dbReference type="EMBL" id="KAH7129912.1"/>
    </source>
</evidence>
<keyword evidence="2" id="KW-1133">Transmembrane helix</keyword>
<reference evidence="4" key="1">
    <citation type="journal article" date="2021" name="Nat. Commun.">
        <title>Genetic determinants of endophytism in the Arabidopsis root mycobiome.</title>
        <authorList>
            <person name="Mesny F."/>
            <person name="Miyauchi S."/>
            <person name="Thiergart T."/>
            <person name="Pickel B."/>
            <person name="Atanasova L."/>
            <person name="Karlsson M."/>
            <person name="Huettel B."/>
            <person name="Barry K.W."/>
            <person name="Haridas S."/>
            <person name="Chen C."/>
            <person name="Bauer D."/>
            <person name="Andreopoulos W."/>
            <person name="Pangilinan J."/>
            <person name="LaButti K."/>
            <person name="Riley R."/>
            <person name="Lipzen A."/>
            <person name="Clum A."/>
            <person name="Drula E."/>
            <person name="Henrissat B."/>
            <person name="Kohler A."/>
            <person name="Grigoriev I.V."/>
            <person name="Martin F.M."/>
            <person name="Hacquard S."/>
        </authorList>
    </citation>
    <scope>NUCLEOTIDE SEQUENCE</scope>
    <source>
        <strain evidence="4">MPI-CAGE-AT-0021</strain>
    </source>
</reference>
<dbReference type="AlphaFoldDB" id="A0A9P9E3G4"/>
<name>A0A9P9E3G4_9HYPO</name>